<protein>
    <submittedName>
        <fullName evidence="1">Uncharacterized protein</fullName>
    </submittedName>
</protein>
<dbReference type="EMBL" id="CAFZ01000549">
    <property type="protein sequence ID" value="CCA75906.1"/>
    <property type="molecule type" value="Genomic_DNA"/>
</dbReference>
<name>G4TX63_SERID</name>
<evidence type="ECO:0000313" key="1">
    <source>
        <dbReference type="EMBL" id="CCA75906.1"/>
    </source>
</evidence>
<sequence>MELLNTDLIAALRRFTVARQHFQFLVPYPHTIKGAEEVFFMRACRNPFIQLPGEPAPTLHWRKVYIGDEIGGISQFFLPALVGTLVEVTISIDVLELSDFFGNLQVATQLQTLNLSLLMSEDILVLQVDRLAILPQVTPLKIRGRLFRRQVLDSPNSLVSLLRIMASALTNVTDVAMWGEDMRIIFAMPELIRGTNEFHLAPSITRLEMYDARQSFSQFRSHSVKELALSKGGYHDVPSIAEVEWWPYAHSLQLSMSFTISFAMSEEQKFTPLKYLTTLYLLYDCKWVECEYASTVIPRMVAMVLHADEVPCLENLKLDTHIDWDAFFIALEARNSTSF</sequence>
<comment type="caution">
    <text evidence="1">The sequence shown here is derived from an EMBL/GenBank/DDBJ whole genome shotgun (WGS) entry which is preliminary data.</text>
</comment>
<accession>G4TX63</accession>
<reference evidence="1 2" key="1">
    <citation type="journal article" date="2011" name="PLoS Pathog.">
        <title>Endophytic Life Strategies Decoded by Genome and Transcriptome Analyses of the Mutualistic Root Symbiont Piriformospora indica.</title>
        <authorList>
            <person name="Zuccaro A."/>
            <person name="Lahrmann U."/>
            <person name="Guldener U."/>
            <person name="Langen G."/>
            <person name="Pfiffi S."/>
            <person name="Biedenkopf D."/>
            <person name="Wong P."/>
            <person name="Samans B."/>
            <person name="Grimm C."/>
            <person name="Basiewicz M."/>
            <person name="Murat C."/>
            <person name="Martin F."/>
            <person name="Kogel K.H."/>
        </authorList>
    </citation>
    <scope>NUCLEOTIDE SEQUENCE [LARGE SCALE GENOMIC DNA]</scope>
    <source>
        <strain evidence="1 2">DSM 11827</strain>
    </source>
</reference>
<dbReference type="Proteomes" id="UP000007148">
    <property type="component" value="Unassembled WGS sequence"/>
</dbReference>
<organism evidence="1 2">
    <name type="scientific">Serendipita indica (strain DSM 11827)</name>
    <name type="common">Root endophyte fungus</name>
    <name type="synonym">Piriformospora indica</name>
    <dbReference type="NCBI Taxonomy" id="1109443"/>
    <lineage>
        <taxon>Eukaryota</taxon>
        <taxon>Fungi</taxon>
        <taxon>Dikarya</taxon>
        <taxon>Basidiomycota</taxon>
        <taxon>Agaricomycotina</taxon>
        <taxon>Agaricomycetes</taxon>
        <taxon>Sebacinales</taxon>
        <taxon>Serendipitaceae</taxon>
        <taxon>Serendipita</taxon>
    </lineage>
</organism>
<keyword evidence="2" id="KW-1185">Reference proteome</keyword>
<dbReference type="AlphaFoldDB" id="G4TX63"/>
<dbReference type="InParanoid" id="G4TX63"/>
<evidence type="ECO:0000313" key="2">
    <source>
        <dbReference type="Proteomes" id="UP000007148"/>
    </source>
</evidence>
<dbReference type="HOGENOM" id="CLU_819187_0_0_1"/>
<gene>
    <name evidence="1" type="ORF">PIIN_09902</name>
</gene>
<proteinExistence type="predicted"/>